<keyword evidence="4 7" id="KW-1133">Transmembrane helix</keyword>
<feature type="transmembrane region" description="Helical" evidence="7">
    <location>
        <begin position="311"/>
        <end position="332"/>
    </location>
</feature>
<evidence type="ECO:0000256" key="6">
    <source>
        <dbReference type="SAM" id="MobiDB-lite"/>
    </source>
</evidence>
<evidence type="ECO:0000256" key="1">
    <source>
        <dbReference type="ARBA" id="ARBA00004651"/>
    </source>
</evidence>
<evidence type="ECO:0000256" key="5">
    <source>
        <dbReference type="ARBA" id="ARBA00023136"/>
    </source>
</evidence>
<feature type="transmembrane region" description="Helical" evidence="7">
    <location>
        <begin position="148"/>
        <end position="169"/>
    </location>
</feature>
<feature type="transmembrane region" description="Helical" evidence="7">
    <location>
        <begin position="288"/>
        <end position="305"/>
    </location>
</feature>
<comment type="caution">
    <text evidence="8">The sequence shown here is derived from an EMBL/GenBank/DDBJ whole genome shotgun (WGS) entry which is preliminary data.</text>
</comment>
<feature type="transmembrane region" description="Helical" evidence="7">
    <location>
        <begin position="374"/>
        <end position="392"/>
    </location>
</feature>
<dbReference type="GO" id="GO:0022857">
    <property type="term" value="F:transmembrane transporter activity"/>
    <property type="evidence" value="ECO:0007669"/>
    <property type="project" value="InterPro"/>
</dbReference>
<proteinExistence type="predicted"/>
<dbReference type="PANTHER" id="PTHR23513">
    <property type="entry name" value="INTEGRAL MEMBRANE EFFLUX PROTEIN-RELATED"/>
    <property type="match status" value="1"/>
</dbReference>
<evidence type="ECO:0008006" key="10">
    <source>
        <dbReference type="Google" id="ProtNLM"/>
    </source>
</evidence>
<comment type="subcellular location">
    <subcellularLocation>
        <location evidence="1">Cell membrane</location>
        <topology evidence="1">Multi-pass membrane protein</topology>
    </subcellularLocation>
</comment>
<evidence type="ECO:0000256" key="3">
    <source>
        <dbReference type="ARBA" id="ARBA00022692"/>
    </source>
</evidence>
<reference evidence="8" key="1">
    <citation type="journal article" date="2014" name="Int. J. Syst. Evol. Microbiol.">
        <title>Complete genome sequence of Corynebacterium casei LMG S-19264T (=DSM 44701T), isolated from a smear-ripened cheese.</title>
        <authorList>
            <consortium name="US DOE Joint Genome Institute (JGI-PGF)"/>
            <person name="Walter F."/>
            <person name="Albersmeier A."/>
            <person name="Kalinowski J."/>
            <person name="Ruckert C."/>
        </authorList>
    </citation>
    <scope>NUCLEOTIDE SEQUENCE</scope>
    <source>
        <strain evidence="8">JCM 3093</strain>
    </source>
</reference>
<feature type="region of interest" description="Disordered" evidence="6">
    <location>
        <begin position="402"/>
        <end position="422"/>
    </location>
</feature>
<feature type="compositionally biased region" description="Basic and acidic residues" evidence="6">
    <location>
        <begin position="407"/>
        <end position="422"/>
    </location>
</feature>
<dbReference type="Pfam" id="PF07690">
    <property type="entry name" value="MFS_1"/>
    <property type="match status" value="1"/>
</dbReference>
<reference evidence="8" key="2">
    <citation type="submission" date="2022-09" db="EMBL/GenBank/DDBJ databases">
        <authorList>
            <person name="Sun Q."/>
            <person name="Ohkuma M."/>
        </authorList>
    </citation>
    <scope>NUCLEOTIDE SEQUENCE</scope>
    <source>
        <strain evidence="8">JCM 3093</strain>
    </source>
</reference>
<evidence type="ECO:0000256" key="4">
    <source>
        <dbReference type="ARBA" id="ARBA00022989"/>
    </source>
</evidence>
<gene>
    <name evidence="8" type="ORF">GCM10010126_37420</name>
</gene>
<feature type="transmembrane region" description="Helical" evidence="7">
    <location>
        <begin position="82"/>
        <end position="101"/>
    </location>
</feature>
<feature type="transmembrane region" description="Helical" evidence="7">
    <location>
        <begin position="107"/>
        <end position="127"/>
    </location>
</feature>
<dbReference type="CDD" id="cd06173">
    <property type="entry name" value="MFS_MefA_like"/>
    <property type="match status" value="1"/>
</dbReference>
<evidence type="ECO:0000256" key="2">
    <source>
        <dbReference type="ARBA" id="ARBA00022475"/>
    </source>
</evidence>
<organism evidence="8 9">
    <name type="scientific">Planomonospora parontospora</name>
    <dbReference type="NCBI Taxonomy" id="58119"/>
    <lineage>
        <taxon>Bacteria</taxon>
        <taxon>Bacillati</taxon>
        <taxon>Actinomycetota</taxon>
        <taxon>Actinomycetes</taxon>
        <taxon>Streptosporangiales</taxon>
        <taxon>Streptosporangiaceae</taxon>
        <taxon>Planomonospora</taxon>
    </lineage>
</organism>
<feature type="transmembrane region" description="Helical" evidence="7">
    <location>
        <begin position="344"/>
        <end position="368"/>
    </location>
</feature>
<evidence type="ECO:0000313" key="8">
    <source>
        <dbReference type="EMBL" id="GGK74491.1"/>
    </source>
</evidence>
<dbReference type="InterPro" id="IPR036259">
    <property type="entry name" value="MFS_trans_sf"/>
</dbReference>
<sequence>MSYLRNVTFVKKRYAMWWYAVGAVAARTGDEMSGPALLLAGLAVTGSASTASWLLAGITVSAAIGGPVFGVLLDRAARPGRLLAWALGLYAVGLAAVLAGLGRVPLVATILIAVCAGLLGPALSGGWTSQLPRVATGGRLPRANALDAMTFNLASLVGPALAGVLAGVWGAPAGVVAAAALICSALPSALALPAVPDPAGSRPAASITSDLLAGVRVILRSRGLSRATTTSTVSCAGQGMLIACVPLLGESLGSAGHGAILLSVTAASALAANAVLARRPRLLAPDTVIWCSTIVLAVALVLLATGRPALLIAAMVIAGIGEGPQLTALFAVRHREAPGRLRGQVFTTGASLKITGFALGAGVAGPLADRSLPGALLAAAGVQVLAALCFAWHSRARRRVRRAGAGDARRAAPPDAHGRVRT</sequence>
<dbReference type="PANTHER" id="PTHR23513:SF11">
    <property type="entry name" value="STAPHYLOFERRIN A TRANSPORTER"/>
    <property type="match status" value="1"/>
</dbReference>
<keyword evidence="5 7" id="KW-0472">Membrane</keyword>
<dbReference type="Gene3D" id="1.20.1250.20">
    <property type="entry name" value="MFS general substrate transporter like domains"/>
    <property type="match status" value="1"/>
</dbReference>
<keyword evidence="3 7" id="KW-0812">Transmembrane</keyword>
<protein>
    <recommendedName>
        <fullName evidence="10">MFS transporter</fullName>
    </recommendedName>
</protein>
<evidence type="ECO:0000313" key="9">
    <source>
        <dbReference type="Proteomes" id="UP000627984"/>
    </source>
</evidence>
<keyword evidence="2" id="KW-1003">Cell membrane</keyword>
<dbReference type="AlphaFoldDB" id="A0AA37F5F6"/>
<dbReference type="InterPro" id="IPR011701">
    <property type="entry name" value="MFS"/>
</dbReference>
<evidence type="ECO:0000256" key="7">
    <source>
        <dbReference type="SAM" id="Phobius"/>
    </source>
</evidence>
<accession>A0AA37F5F6</accession>
<dbReference type="GO" id="GO:0005886">
    <property type="term" value="C:plasma membrane"/>
    <property type="evidence" value="ECO:0007669"/>
    <property type="project" value="UniProtKB-SubCell"/>
</dbReference>
<name>A0AA37F5F6_9ACTN</name>
<dbReference type="SUPFAM" id="SSF103473">
    <property type="entry name" value="MFS general substrate transporter"/>
    <property type="match status" value="1"/>
</dbReference>
<feature type="transmembrane region" description="Helical" evidence="7">
    <location>
        <begin position="255"/>
        <end position="276"/>
    </location>
</feature>
<feature type="transmembrane region" description="Helical" evidence="7">
    <location>
        <begin position="51"/>
        <end position="73"/>
    </location>
</feature>
<dbReference type="EMBL" id="BMQD01000011">
    <property type="protein sequence ID" value="GGK74491.1"/>
    <property type="molecule type" value="Genomic_DNA"/>
</dbReference>
<dbReference type="Proteomes" id="UP000627984">
    <property type="component" value="Unassembled WGS sequence"/>
</dbReference>